<dbReference type="eggNOG" id="COG1940">
    <property type="taxonomic scope" value="Bacteria"/>
</dbReference>
<protein>
    <submittedName>
        <fullName evidence="2">Transcriptional regulator sugar kinase</fullName>
    </submittedName>
</protein>
<comment type="similarity">
    <text evidence="1">Belongs to the ROK (NagC/XylR) family.</text>
</comment>
<name>A0A0R1VBM5_9LACO</name>
<accession>A0A0R1VBM5</accession>
<dbReference type="InterPro" id="IPR043129">
    <property type="entry name" value="ATPase_NBD"/>
</dbReference>
<proteinExistence type="inferred from homology"/>
<reference evidence="2 3" key="1">
    <citation type="journal article" date="2015" name="Genome Announc.">
        <title>Expanding the biotechnology potential of lactobacilli through comparative genomics of 213 strains and associated genera.</title>
        <authorList>
            <person name="Sun Z."/>
            <person name="Harris H.M."/>
            <person name="McCann A."/>
            <person name="Guo C."/>
            <person name="Argimon S."/>
            <person name="Zhang W."/>
            <person name="Yang X."/>
            <person name="Jeffery I.B."/>
            <person name="Cooney J.C."/>
            <person name="Kagawa T.F."/>
            <person name="Liu W."/>
            <person name="Song Y."/>
            <person name="Salvetti E."/>
            <person name="Wrobel A."/>
            <person name="Rasinkangas P."/>
            <person name="Parkhill J."/>
            <person name="Rea M.C."/>
            <person name="O'Sullivan O."/>
            <person name="Ritari J."/>
            <person name="Douillard F.P."/>
            <person name="Paul Ross R."/>
            <person name="Yang R."/>
            <person name="Briner A.E."/>
            <person name="Felis G.E."/>
            <person name="de Vos W.M."/>
            <person name="Barrangou R."/>
            <person name="Klaenhammer T.R."/>
            <person name="Caufield P.W."/>
            <person name="Cui Y."/>
            <person name="Zhang H."/>
            <person name="O'Toole P.W."/>
        </authorList>
    </citation>
    <scope>NUCLEOTIDE SEQUENCE [LARGE SCALE GENOMIC DNA]</scope>
    <source>
        <strain evidence="2 3">DSM 16761</strain>
    </source>
</reference>
<dbReference type="GO" id="GO:0016301">
    <property type="term" value="F:kinase activity"/>
    <property type="evidence" value="ECO:0007669"/>
    <property type="project" value="UniProtKB-KW"/>
</dbReference>
<dbReference type="Pfam" id="PF00480">
    <property type="entry name" value="ROK"/>
    <property type="match status" value="1"/>
</dbReference>
<dbReference type="Gene3D" id="3.30.420.40">
    <property type="match status" value="2"/>
</dbReference>
<dbReference type="Proteomes" id="UP000051307">
    <property type="component" value="Unassembled WGS sequence"/>
</dbReference>
<dbReference type="CDD" id="cd24152">
    <property type="entry name" value="ASKHA_NBD_ROK-like"/>
    <property type="match status" value="1"/>
</dbReference>
<dbReference type="InterPro" id="IPR000600">
    <property type="entry name" value="ROK"/>
</dbReference>
<keyword evidence="2" id="KW-0808">Transferase</keyword>
<dbReference type="PATRIC" id="fig|1423767.3.peg.1328"/>
<evidence type="ECO:0000313" key="3">
    <source>
        <dbReference type="Proteomes" id="UP000051307"/>
    </source>
</evidence>
<keyword evidence="2" id="KW-0418">Kinase</keyword>
<evidence type="ECO:0000313" key="2">
    <source>
        <dbReference type="EMBL" id="KRM02898.1"/>
    </source>
</evidence>
<dbReference type="EMBL" id="AZFU01000034">
    <property type="protein sequence ID" value="KRM02898.1"/>
    <property type="molecule type" value="Genomic_DNA"/>
</dbReference>
<sequence length="313" mass="33812">MAYESAFMERRIKMKNYLSIDIGGTNVKYAELDNAGQIIKKEKVNTIHDKEQFLSEIDKIVAEYVDKGVKGIAFCAPGKIVKTEIHFGGALPFLDGIDFAKRYKKYNLPVAVINDGKASVLAENWFGSLKDMKNCASITLGTGLGGGIIVNGKILNGAHYQAGEVSFLNLDVNAKGFDGFSGSLGSAVGMISKINKALGNKDETDGLAAFKAINDGDETALKIFNEFCHIVAVVILNMQAVVDLDVIAIGGGISAQPIVVKGINEAYDKLLDDNPLVKNTFTRPEIVDTKFKNNANLYGALYNLLIHVNGEKL</sequence>
<gene>
    <name evidence="2" type="ORF">FC59_GL001278</name>
</gene>
<dbReference type="SUPFAM" id="SSF53067">
    <property type="entry name" value="Actin-like ATPase domain"/>
    <property type="match status" value="1"/>
</dbReference>
<dbReference type="AlphaFoldDB" id="A0A0R1VBM5"/>
<evidence type="ECO:0000256" key="1">
    <source>
        <dbReference type="ARBA" id="ARBA00006479"/>
    </source>
</evidence>
<comment type="caution">
    <text evidence="2">The sequence shown here is derived from an EMBL/GenBank/DDBJ whole genome shotgun (WGS) entry which is preliminary data.</text>
</comment>
<dbReference type="PANTHER" id="PTHR18964:SF170">
    <property type="entry name" value="SUGAR KINASE"/>
    <property type="match status" value="1"/>
</dbReference>
<dbReference type="PANTHER" id="PTHR18964">
    <property type="entry name" value="ROK (REPRESSOR, ORF, KINASE) FAMILY"/>
    <property type="match status" value="1"/>
</dbReference>
<organism evidence="2 3">
    <name type="scientific">Lactobacillus kitasatonis DSM 16761 = JCM 1039</name>
    <dbReference type="NCBI Taxonomy" id="1423767"/>
    <lineage>
        <taxon>Bacteria</taxon>
        <taxon>Bacillati</taxon>
        <taxon>Bacillota</taxon>
        <taxon>Bacilli</taxon>
        <taxon>Lactobacillales</taxon>
        <taxon>Lactobacillaceae</taxon>
        <taxon>Lactobacillus</taxon>
    </lineage>
</organism>